<dbReference type="Pfam" id="PF08245">
    <property type="entry name" value="Mur_ligase_M"/>
    <property type="match status" value="1"/>
</dbReference>
<dbReference type="UniPathway" id="UPA00850"/>
<evidence type="ECO:0000256" key="1">
    <source>
        <dbReference type="ARBA" id="ARBA00008276"/>
    </source>
</evidence>
<keyword evidence="2" id="KW-0436">Ligase</keyword>
<dbReference type="Gene3D" id="3.90.190.20">
    <property type="entry name" value="Mur ligase, C-terminal domain"/>
    <property type="match status" value="1"/>
</dbReference>
<dbReference type="NCBIfam" id="TIGR01499">
    <property type="entry name" value="folC"/>
    <property type="match status" value="1"/>
</dbReference>
<dbReference type="PANTHER" id="PTHR11136:SF0">
    <property type="entry name" value="DIHYDROFOLATE SYNTHETASE-RELATED"/>
    <property type="match status" value="1"/>
</dbReference>
<proteinExistence type="inferred from homology"/>
<dbReference type="GO" id="GO:0046872">
    <property type="term" value="F:metal ion binding"/>
    <property type="evidence" value="ECO:0007669"/>
    <property type="project" value="UniProtKB-KW"/>
</dbReference>
<dbReference type="PANTHER" id="PTHR11136">
    <property type="entry name" value="FOLYLPOLYGLUTAMATE SYNTHASE-RELATED"/>
    <property type="match status" value="1"/>
</dbReference>
<dbReference type="GO" id="GO:0005829">
    <property type="term" value="C:cytosol"/>
    <property type="evidence" value="ECO:0007669"/>
    <property type="project" value="TreeGrafter"/>
</dbReference>
<dbReference type="InterPro" id="IPR013221">
    <property type="entry name" value="Mur_ligase_cen"/>
</dbReference>
<evidence type="ECO:0000256" key="7">
    <source>
        <dbReference type="SAM" id="MobiDB-lite"/>
    </source>
</evidence>
<keyword evidence="4" id="KW-0547">Nucleotide-binding</keyword>
<dbReference type="GO" id="GO:0005739">
    <property type="term" value="C:mitochondrion"/>
    <property type="evidence" value="ECO:0007669"/>
    <property type="project" value="TreeGrafter"/>
</dbReference>
<protein>
    <recommendedName>
        <fullName evidence="8">Mur ligase central domain-containing protein</fullName>
    </recommendedName>
</protein>
<feature type="non-terminal residue" evidence="9">
    <location>
        <position position="1"/>
    </location>
</feature>
<sequence length="576" mass="61524">MSTIDLSLTRIRSLSTHLPPYTRPTIHIAGTNGKGSVSALLTSILSAADLHVGRFNSPHLVHVHDSISIDNRPIILDTYTAARRQVEDADATHGTDVSSFELLTLTALHIFQEASVDIVILEVGMGGLLDATNVIPTQSVLCSALTAVDLDHQAFLGTTLAQIARHKAGIARPGRPFVLGPQSDGTIVQAVEEVVFNAGGRLRRSPRVDADNENSTAFSLPPPPQRIRATLESFPDRAICASLALQGKHQLDNLSTALGIIDALLLSSTPPSSESQTNDLSEMFGTLNLASRVTADTIERGIRDVQWPGRLSFHLLQIPTRPETNPPTTSSSGSTTNTTNTPLLILADGAHNPASARTLGAYISYLQQQPLVAQQQPITITYILALSHSPPKTPHDTLSPILAPVLSSLPSPSPSSSSSSPALKPGIALIPFTPPAGMPWVRPVDPRVLHETVMRLFRSSMPGSEHEREAPSSALDTTNQVEIRVFDNHTAEITTPSGAPPPSVSALEGFNLPLVDALYWAASRHRVTEDVSSRTEDDTQQSSRSQHPRGLVVLAGSLYLVADLYRVLEGGFGSGS</sequence>
<evidence type="ECO:0000256" key="4">
    <source>
        <dbReference type="ARBA" id="ARBA00022741"/>
    </source>
</evidence>
<gene>
    <name evidence="9" type="ORF">M413DRAFT_449523</name>
</gene>
<dbReference type="AlphaFoldDB" id="A0A0C2Y497"/>
<dbReference type="Proteomes" id="UP000053424">
    <property type="component" value="Unassembled WGS sequence"/>
</dbReference>
<evidence type="ECO:0000313" key="9">
    <source>
        <dbReference type="EMBL" id="KIM35897.1"/>
    </source>
</evidence>
<accession>A0A0C2Y497</accession>
<reference evidence="10" key="2">
    <citation type="submission" date="2015-01" db="EMBL/GenBank/DDBJ databases">
        <title>Evolutionary Origins and Diversification of the Mycorrhizal Mutualists.</title>
        <authorList>
            <consortium name="DOE Joint Genome Institute"/>
            <consortium name="Mycorrhizal Genomics Consortium"/>
            <person name="Kohler A."/>
            <person name="Kuo A."/>
            <person name="Nagy L.G."/>
            <person name="Floudas D."/>
            <person name="Copeland A."/>
            <person name="Barry K.W."/>
            <person name="Cichocki N."/>
            <person name="Veneault-Fourrey C."/>
            <person name="LaButti K."/>
            <person name="Lindquist E.A."/>
            <person name="Lipzen A."/>
            <person name="Lundell T."/>
            <person name="Morin E."/>
            <person name="Murat C."/>
            <person name="Riley R."/>
            <person name="Ohm R."/>
            <person name="Sun H."/>
            <person name="Tunlid A."/>
            <person name="Henrissat B."/>
            <person name="Grigoriev I.V."/>
            <person name="Hibbett D.S."/>
            <person name="Martin F."/>
        </authorList>
    </citation>
    <scope>NUCLEOTIDE SEQUENCE [LARGE SCALE GENOMIC DNA]</scope>
    <source>
        <strain evidence="10">h7</strain>
    </source>
</reference>
<dbReference type="InterPro" id="IPR036565">
    <property type="entry name" value="Mur-like_cat_sf"/>
</dbReference>
<dbReference type="STRING" id="686832.A0A0C2Y497"/>
<evidence type="ECO:0000313" key="10">
    <source>
        <dbReference type="Proteomes" id="UP000053424"/>
    </source>
</evidence>
<dbReference type="HOGENOM" id="CLU_015869_2_0_1"/>
<feature type="region of interest" description="Disordered" evidence="7">
    <location>
        <begin position="529"/>
        <end position="548"/>
    </location>
</feature>
<feature type="region of interest" description="Disordered" evidence="7">
    <location>
        <begin position="318"/>
        <end position="339"/>
    </location>
</feature>
<dbReference type="OrthoDB" id="5212574at2759"/>
<feature type="compositionally biased region" description="Low complexity" evidence="7">
    <location>
        <begin position="319"/>
        <end position="339"/>
    </location>
</feature>
<dbReference type="PROSITE" id="PS01012">
    <property type="entry name" value="FOLYLPOLYGLU_SYNT_2"/>
    <property type="match status" value="1"/>
</dbReference>
<evidence type="ECO:0000256" key="2">
    <source>
        <dbReference type="ARBA" id="ARBA00022598"/>
    </source>
</evidence>
<evidence type="ECO:0000256" key="6">
    <source>
        <dbReference type="ARBA" id="ARBA00022842"/>
    </source>
</evidence>
<evidence type="ECO:0000256" key="5">
    <source>
        <dbReference type="ARBA" id="ARBA00022840"/>
    </source>
</evidence>
<organism evidence="9 10">
    <name type="scientific">Hebeloma cylindrosporum</name>
    <dbReference type="NCBI Taxonomy" id="76867"/>
    <lineage>
        <taxon>Eukaryota</taxon>
        <taxon>Fungi</taxon>
        <taxon>Dikarya</taxon>
        <taxon>Basidiomycota</taxon>
        <taxon>Agaricomycotina</taxon>
        <taxon>Agaricomycetes</taxon>
        <taxon>Agaricomycetidae</taxon>
        <taxon>Agaricales</taxon>
        <taxon>Agaricineae</taxon>
        <taxon>Hymenogastraceae</taxon>
        <taxon>Hebeloma</taxon>
    </lineage>
</organism>
<dbReference type="GO" id="GO:0008841">
    <property type="term" value="F:dihydrofolate synthase activity"/>
    <property type="evidence" value="ECO:0007669"/>
    <property type="project" value="TreeGrafter"/>
</dbReference>
<keyword evidence="10" id="KW-1185">Reference proteome</keyword>
<dbReference type="InterPro" id="IPR001645">
    <property type="entry name" value="Folylpolyglutamate_synth"/>
</dbReference>
<feature type="domain" description="Mur ligase central" evidence="8">
    <location>
        <begin position="28"/>
        <end position="260"/>
    </location>
</feature>
<evidence type="ECO:0000256" key="3">
    <source>
        <dbReference type="ARBA" id="ARBA00022723"/>
    </source>
</evidence>
<dbReference type="Gene3D" id="3.40.1190.10">
    <property type="entry name" value="Mur-like, catalytic domain"/>
    <property type="match status" value="1"/>
</dbReference>
<dbReference type="InterPro" id="IPR018109">
    <property type="entry name" value="Folylpolyglutamate_synth_CS"/>
</dbReference>
<dbReference type="GO" id="GO:0004326">
    <property type="term" value="F:tetrahydrofolylpolyglutamate synthase activity"/>
    <property type="evidence" value="ECO:0007669"/>
    <property type="project" value="InterPro"/>
</dbReference>
<keyword evidence="3" id="KW-0479">Metal-binding</keyword>
<reference evidence="9 10" key="1">
    <citation type="submission" date="2014-04" db="EMBL/GenBank/DDBJ databases">
        <authorList>
            <consortium name="DOE Joint Genome Institute"/>
            <person name="Kuo A."/>
            <person name="Gay G."/>
            <person name="Dore J."/>
            <person name="Kohler A."/>
            <person name="Nagy L.G."/>
            <person name="Floudas D."/>
            <person name="Copeland A."/>
            <person name="Barry K.W."/>
            <person name="Cichocki N."/>
            <person name="Veneault-Fourrey C."/>
            <person name="LaButti K."/>
            <person name="Lindquist E.A."/>
            <person name="Lipzen A."/>
            <person name="Lundell T."/>
            <person name="Morin E."/>
            <person name="Murat C."/>
            <person name="Sun H."/>
            <person name="Tunlid A."/>
            <person name="Henrissat B."/>
            <person name="Grigoriev I.V."/>
            <person name="Hibbett D.S."/>
            <person name="Martin F."/>
            <person name="Nordberg H.P."/>
            <person name="Cantor M.N."/>
            <person name="Hua S.X."/>
        </authorList>
    </citation>
    <scope>NUCLEOTIDE SEQUENCE [LARGE SCALE GENOMIC DNA]</scope>
    <source>
        <strain evidence="10">h7</strain>
    </source>
</reference>
<keyword evidence="5" id="KW-0067">ATP-binding</keyword>
<dbReference type="SUPFAM" id="SSF53623">
    <property type="entry name" value="MurD-like peptide ligases, catalytic domain"/>
    <property type="match status" value="1"/>
</dbReference>
<dbReference type="InterPro" id="IPR036615">
    <property type="entry name" value="Mur_ligase_C_dom_sf"/>
</dbReference>
<comment type="similarity">
    <text evidence="1">Belongs to the folylpolyglutamate synthase family.</text>
</comment>
<dbReference type="EMBL" id="KN831812">
    <property type="protein sequence ID" value="KIM35897.1"/>
    <property type="molecule type" value="Genomic_DNA"/>
</dbReference>
<keyword evidence="6" id="KW-0460">Magnesium</keyword>
<name>A0A0C2Y497_HEBCY</name>
<evidence type="ECO:0000259" key="8">
    <source>
        <dbReference type="Pfam" id="PF08245"/>
    </source>
</evidence>
<dbReference type="GO" id="GO:0005524">
    <property type="term" value="F:ATP binding"/>
    <property type="evidence" value="ECO:0007669"/>
    <property type="project" value="UniProtKB-KW"/>
</dbReference>